<reference evidence="2 3" key="1">
    <citation type="journal article" date="2015" name="Stand. Genomic Sci.">
        <title>Genomic Encyclopedia of Bacterial and Archaeal Type Strains, Phase III: the genomes of soil and plant-associated and newly described type strains.</title>
        <authorList>
            <person name="Whitman W.B."/>
            <person name="Woyke T."/>
            <person name="Klenk H.P."/>
            <person name="Zhou Y."/>
            <person name="Lilburn T.G."/>
            <person name="Beck B.J."/>
            <person name="De Vos P."/>
            <person name="Vandamme P."/>
            <person name="Eisen J.A."/>
            <person name="Garrity G."/>
            <person name="Hugenholtz P."/>
            <person name="Kyrpides N.C."/>
        </authorList>
    </citation>
    <scope>NUCLEOTIDE SEQUENCE [LARGE SCALE GENOMIC DNA]</scope>
    <source>
        <strain evidence="2 3">CGMCC 1.6855</strain>
    </source>
</reference>
<dbReference type="EMBL" id="VLKR01000052">
    <property type="protein sequence ID" value="TWI14010.1"/>
    <property type="molecule type" value="Genomic_DNA"/>
</dbReference>
<dbReference type="Proteomes" id="UP000315908">
    <property type="component" value="Unassembled WGS sequence"/>
</dbReference>
<keyword evidence="1" id="KW-0812">Transmembrane</keyword>
<dbReference type="AlphaFoldDB" id="A0A562M2A8"/>
<comment type="caution">
    <text evidence="2">The sequence shown here is derived from an EMBL/GenBank/DDBJ whole genome shotgun (WGS) entry which is preliminary data.</text>
</comment>
<accession>A0A562M2A8</accession>
<dbReference type="OrthoDB" id="7889003at2"/>
<keyword evidence="1" id="KW-1133">Transmembrane helix</keyword>
<name>A0A562M2A8_9SPHI</name>
<evidence type="ECO:0000313" key="3">
    <source>
        <dbReference type="Proteomes" id="UP000315908"/>
    </source>
</evidence>
<protein>
    <submittedName>
        <fullName evidence="2">Uncharacterized protein</fullName>
    </submittedName>
</protein>
<evidence type="ECO:0000313" key="2">
    <source>
        <dbReference type="EMBL" id="TWI14010.1"/>
    </source>
</evidence>
<proteinExistence type="predicted"/>
<evidence type="ECO:0000256" key="1">
    <source>
        <dbReference type="SAM" id="Phobius"/>
    </source>
</evidence>
<organism evidence="2 3">
    <name type="scientific">Sphingobacterium siyangense</name>
    <dbReference type="NCBI Taxonomy" id="459529"/>
    <lineage>
        <taxon>Bacteria</taxon>
        <taxon>Pseudomonadati</taxon>
        <taxon>Bacteroidota</taxon>
        <taxon>Sphingobacteriia</taxon>
        <taxon>Sphingobacteriales</taxon>
        <taxon>Sphingobacteriaceae</taxon>
        <taxon>Sphingobacterium</taxon>
    </lineage>
</organism>
<dbReference type="RefSeq" id="WP_145331220.1">
    <property type="nucleotide sequence ID" value="NZ_JBPFQP010000014.1"/>
</dbReference>
<gene>
    <name evidence="2" type="ORF">IQ31_05385</name>
</gene>
<sequence length="269" mass="31297">MSFLQSKRLKQRNEGLKDLEKSLEKKEKTLIIHYSCESFLNLHGRSPRITSISIRNLQSGQTISFSIHLQAQINRLDFNNLSNEEYDKLEFDMLDEFYKFAKERLKFNWIHWNMRDTNFGFEAISNRFRILGGAPLEIDIENRFDLPRILSKLYTYDYEDHGENGKLLSLSARNGISCRDALSGKKEAEAFENKNYLALHKSTLNKISIIESILEKTDSNCLKVKVSQRIIYGVSISGIKEIIANNWILNLVRGIIIFLLGVFVEKYIF</sequence>
<feature type="transmembrane region" description="Helical" evidence="1">
    <location>
        <begin position="247"/>
        <end position="264"/>
    </location>
</feature>
<keyword evidence="1" id="KW-0472">Membrane</keyword>